<dbReference type="InterPro" id="IPR001766">
    <property type="entry name" value="Fork_head_dom"/>
</dbReference>
<dbReference type="GO" id="GO:0005634">
    <property type="term" value="C:nucleus"/>
    <property type="evidence" value="ECO:0007669"/>
    <property type="project" value="UniProtKB-SubCell"/>
</dbReference>
<dbReference type="InterPro" id="IPR045912">
    <property type="entry name" value="FOXJ2/3-like"/>
</dbReference>
<keyword evidence="9" id="KW-1185">Reference proteome</keyword>
<comment type="subcellular location">
    <subcellularLocation>
        <location evidence="5">Nucleus</location>
    </subcellularLocation>
</comment>
<evidence type="ECO:0000256" key="3">
    <source>
        <dbReference type="ARBA" id="ARBA00023163"/>
    </source>
</evidence>
<dbReference type="GO" id="GO:0000978">
    <property type="term" value="F:RNA polymerase II cis-regulatory region sequence-specific DNA binding"/>
    <property type="evidence" value="ECO:0007669"/>
    <property type="project" value="TreeGrafter"/>
</dbReference>
<dbReference type="InterPro" id="IPR030456">
    <property type="entry name" value="TF_fork_head_CS_2"/>
</dbReference>
<protein>
    <submittedName>
        <fullName evidence="8">Forkhead box protein J3</fullName>
    </submittedName>
</protein>
<feature type="region of interest" description="Disordered" evidence="6">
    <location>
        <begin position="345"/>
        <end position="374"/>
    </location>
</feature>
<evidence type="ECO:0000313" key="8">
    <source>
        <dbReference type="EMBL" id="THD20979.1"/>
    </source>
</evidence>
<feature type="compositionally biased region" description="Polar residues" evidence="6">
    <location>
        <begin position="502"/>
        <end position="513"/>
    </location>
</feature>
<evidence type="ECO:0000256" key="1">
    <source>
        <dbReference type="ARBA" id="ARBA00023015"/>
    </source>
</evidence>
<dbReference type="InterPro" id="IPR018122">
    <property type="entry name" value="TF_fork_head_CS_1"/>
</dbReference>
<comment type="caution">
    <text evidence="8">The sequence shown here is derived from an EMBL/GenBank/DDBJ whole genome shotgun (WGS) entry which is preliminary data.</text>
</comment>
<evidence type="ECO:0000259" key="7">
    <source>
        <dbReference type="PROSITE" id="PS50039"/>
    </source>
</evidence>
<dbReference type="CDD" id="cd20024">
    <property type="entry name" value="FH_FOXJ2-like"/>
    <property type="match status" value="1"/>
</dbReference>
<feature type="compositionally biased region" description="Polar residues" evidence="6">
    <location>
        <begin position="927"/>
        <end position="939"/>
    </location>
</feature>
<proteinExistence type="predicted"/>
<feature type="region of interest" description="Disordered" evidence="6">
    <location>
        <begin position="927"/>
        <end position="948"/>
    </location>
</feature>
<sequence length="1143" mass="125543">MTDQDNSLTPIDWLPNLSITMLAASIESDFTFDLGFFGSTNSLDGSKTDSESGSAPYQPDGKPPFSYASLITSAIQSSADKRMTLSEIYQWICDNFPYYCEAGGGWKNSVRHNLSLNKAFTKIPRSRDDPGKGSYWCLSNDLFNPDYENPVVCMKKQSSLTDLSMSDSNGLECGLDNHFQTQTMNITQTSLNAYILERGDEQSNSMEAVGLTSDCESGRRFRRTRGRQQTISMALNTTANSTDHSSTTETFQLNGIDSESPYRSVNVNKLSSGFQVLDTSSASMCSEFSDACTASTTPETRSPMASHMHQDRPQSVCIDLDGSGSPHLMPDLISSSGSFRANGITHRGRERQPTEFKSNDLYHSTGNSATSNDEYTIAGYPVSLPGNRCLVELNTTSPTTTGSIHTLDADHSSLVKGIESSTYLSDSMNSGTSSLITSLTDLYGMPTIDRRNHENRSPGTDENSEAVLPSLDLNLSASFRQLYHALFDSADGIPRPEPVRSPSRTATDLHSSGSGAGHDPPRFNRTTSQSSICDRNNIFSQHQRVFVSGAAVNASQMTTDPASYGLENSENSVFSINTLLYRSLRAASLFDWGTVNLEDYKDLTSKIQAASENPQSLTMQQLSDLNNSLEQAFIRIVHSRNGSSSNLTVYRSHSDSPLFPNKRALDRNAHFDPEQPVQKTVRSNLHVEQSDGRRLKALKRTDDADMNLSTHMSQQHLGVHVDSKQAHLHNECLHPPHPHDHSTGQAITFLTDPLTSESMHRNGPEYSDPYPRSLSTIPTTTDHHLGPWVASNVGQYDHHAVRCTSSADTVPHYADSCTVMVHMNSNMHISSKCLTNGHLQDILNGYDSSDSSVEFYHSDLGNVPNSSTTGSSTMITVTTSANNIHPICMEEPFNDRSEMNSNVISSYFTPVPTDDFPDTVSTLQTSQANHSSLCQSHPSASLHHPQQHQHGLLHLLPIHPDSACSVLSSSKSKMDVSLSKDPHHEHERGPLQSSLPPLLPTCSHPSQSQQEHQPSHWVASRQVHPYPPSMEVRSIPSVPKQSANQHSSPLTEYEHRSASIEQHSLPSGQYILLGVPNSELSTLDRPISNESGHSSVLHSQNQSHHISRHLRPAADCITTQALVNPFSSPVGLETDEFNWNTIV</sequence>
<feature type="compositionally biased region" description="Polar residues" evidence="6">
    <location>
        <begin position="1039"/>
        <end position="1050"/>
    </location>
</feature>
<dbReference type="Proteomes" id="UP000230066">
    <property type="component" value="Unassembled WGS sequence"/>
</dbReference>
<feature type="DNA-binding region" description="Fork-head" evidence="5">
    <location>
        <begin position="62"/>
        <end position="157"/>
    </location>
</feature>
<dbReference type="PRINTS" id="PR00053">
    <property type="entry name" value="FORKHEAD"/>
</dbReference>
<dbReference type="InterPro" id="IPR036388">
    <property type="entry name" value="WH-like_DNA-bd_sf"/>
</dbReference>
<evidence type="ECO:0000256" key="6">
    <source>
        <dbReference type="SAM" id="MobiDB-lite"/>
    </source>
</evidence>
<name>A0A4E0QZN1_FASHE</name>
<dbReference type="EMBL" id="JXXN02003982">
    <property type="protein sequence ID" value="THD20979.1"/>
    <property type="molecule type" value="Genomic_DNA"/>
</dbReference>
<dbReference type="GO" id="GO:0000981">
    <property type="term" value="F:DNA-binding transcription factor activity, RNA polymerase II-specific"/>
    <property type="evidence" value="ECO:0007669"/>
    <property type="project" value="TreeGrafter"/>
</dbReference>
<feature type="compositionally biased region" description="Low complexity" evidence="6">
    <location>
        <begin position="990"/>
        <end position="1016"/>
    </location>
</feature>
<reference evidence="8" key="1">
    <citation type="submission" date="2019-03" db="EMBL/GenBank/DDBJ databases">
        <title>Improved annotation for the trematode Fasciola hepatica.</title>
        <authorList>
            <person name="Choi Y.-J."/>
            <person name="Martin J."/>
            <person name="Mitreva M."/>
        </authorList>
    </citation>
    <scope>NUCLEOTIDE SEQUENCE [LARGE SCALE GENOMIC DNA]</scope>
</reference>
<dbReference type="AlphaFoldDB" id="A0A4E0QZN1"/>
<dbReference type="InterPro" id="IPR036390">
    <property type="entry name" value="WH_DNA-bd_sf"/>
</dbReference>
<dbReference type="PROSITE" id="PS00657">
    <property type="entry name" value="FORK_HEAD_1"/>
    <property type="match status" value="1"/>
</dbReference>
<dbReference type="PROSITE" id="PS50039">
    <property type="entry name" value="FORK_HEAD_3"/>
    <property type="match status" value="1"/>
</dbReference>
<feature type="region of interest" description="Disordered" evidence="6">
    <location>
        <begin position="974"/>
        <end position="1052"/>
    </location>
</feature>
<feature type="compositionally biased region" description="Basic and acidic residues" evidence="6">
    <location>
        <begin position="350"/>
        <end position="360"/>
    </location>
</feature>
<dbReference type="Pfam" id="PF00250">
    <property type="entry name" value="Forkhead"/>
    <property type="match status" value="1"/>
</dbReference>
<keyword evidence="2 5" id="KW-0238">DNA-binding</keyword>
<keyword evidence="3" id="KW-0804">Transcription</keyword>
<dbReference type="PROSITE" id="PS00658">
    <property type="entry name" value="FORK_HEAD_2"/>
    <property type="match status" value="1"/>
</dbReference>
<evidence type="ECO:0000256" key="4">
    <source>
        <dbReference type="ARBA" id="ARBA00023242"/>
    </source>
</evidence>
<feature type="domain" description="Fork-head" evidence="7">
    <location>
        <begin position="62"/>
        <end position="157"/>
    </location>
</feature>
<evidence type="ECO:0000313" key="9">
    <source>
        <dbReference type="Proteomes" id="UP000230066"/>
    </source>
</evidence>
<dbReference type="SUPFAM" id="SSF46785">
    <property type="entry name" value="Winged helix' DNA-binding domain"/>
    <property type="match status" value="1"/>
</dbReference>
<keyword evidence="1" id="KW-0805">Transcription regulation</keyword>
<organism evidence="8 9">
    <name type="scientific">Fasciola hepatica</name>
    <name type="common">Liver fluke</name>
    <dbReference type="NCBI Taxonomy" id="6192"/>
    <lineage>
        <taxon>Eukaryota</taxon>
        <taxon>Metazoa</taxon>
        <taxon>Spiralia</taxon>
        <taxon>Lophotrochozoa</taxon>
        <taxon>Platyhelminthes</taxon>
        <taxon>Trematoda</taxon>
        <taxon>Digenea</taxon>
        <taxon>Plagiorchiida</taxon>
        <taxon>Echinostomata</taxon>
        <taxon>Echinostomatoidea</taxon>
        <taxon>Fasciolidae</taxon>
        <taxon>Fasciola</taxon>
    </lineage>
</organism>
<dbReference type="PANTHER" id="PTHR46078">
    <property type="entry name" value="FORKHEAD BOX PROTEIN J2 FAMILY MEMBER"/>
    <property type="match status" value="1"/>
</dbReference>
<feature type="compositionally biased region" description="Basic and acidic residues" evidence="6">
    <location>
        <begin position="974"/>
        <end position="989"/>
    </location>
</feature>
<feature type="compositionally biased region" description="Polar residues" evidence="6">
    <location>
        <begin position="361"/>
        <end position="374"/>
    </location>
</feature>
<accession>A0A4E0QZN1</accession>
<dbReference type="FunFam" id="1.10.10.10:FF:000135">
    <property type="entry name" value="forkhead box protein G1"/>
    <property type="match status" value="1"/>
</dbReference>
<evidence type="ECO:0000256" key="5">
    <source>
        <dbReference type="PROSITE-ProRule" id="PRU00089"/>
    </source>
</evidence>
<dbReference type="SMART" id="SM00339">
    <property type="entry name" value="FH"/>
    <property type="match status" value="1"/>
</dbReference>
<feature type="region of interest" description="Disordered" evidence="6">
    <location>
        <begin position="490"/>
        <end position="529"/>
    </location>
</feature>
<keyword evidence="4 5" id="KW-0539">Nucleus</keyword>
<dbReference type="Gene3D" id="1.10.10.10">
    <property type="entry name" value="Winged helix-like DNA-binding domain superfamily/Winged helix DNA-binding domain"/>
    <property type="match status" value="1"/>
</dbReference>
<dbReference type="PANTHER" id="PTHR46078:SF2">
    <property type="entry name" value="FORK-HEAD DOMAIN-CONTAINING PROTEIN"/>
    <property type="match status" value="1"/>
</dbReference>
<gene>
    <name evidence="8" type="ORF">D915_008336</name>
</gene>
<evidence type="ECO:0000256" key="2">
    <source>
        <dbReference type="ARBA" id="ARBA00023125"/>
    </source>
</evidence>